<dbReference type="SUPFAM" id="SSF52518">
    <property type="entry name" value="Thiamin diphosphate-binding fold (THDP-binding)"/>
    <property type="match status" value="2"/>
</dbReference>
<dbReference type="InterPro" id="IPR005478">
    <property type="entry name" value="Transketolase_bac-like"/>
</dbReference>
<feature type="binding site" evidence="14">
    <location>
        <position position="478"/>
    </location>
    <ligand>
        <name>substrate</name>
    </ligand>
</feature>
<sequence length="680" mass="73376">MASQLPVRPYKQAGESMSSRKVLANAIRALSMDAVQKANSGHPGAPMGMADIAEVLWNDFLKHNPTNPNWVDRDRFVLSNGHGSMLIYSLLHLSGYELPIEELKQFRQLHSKTPGHPEYGYTPGVETTTGPLGAGISNAVGMAIAEKTLAAQFNRPGHDIVDHFTYCFLGDGCLMEGISHEVSSLAGTLGLGKLVAFWDDNGISIDGHVEGWFTDDTPKRFEAYGWHVVADVDGHNPDAIRAAIEEAKSVTDKPSMICCKTIIGFGSPNKSGSHDCHGAPLGDAEIAAAREFLNWPHAPFEIPSDVYAGWDAKHKGVANESLWNDKFSAYQAAFPELAAEYERRVLKGDLPADFEAKAQTFIQESQDKAEGIASRKASQNAIGFFGAMLPELLGGSADLAGSNLTLWSGSKGIQDDPAGNYIYYGVREFGMSGIMNGASLHGGFINYGATFMMFMEYARNAVRMSALMGIQNIFVYTHDSIGQGEDGPTHQPVEQLANLRLTPNMAVWRPCDAAETAVSWKAAIERRDAPTSLIFSRQGLKAQARTAEQLANVAKGGYVLSDCQGTADVILIATGSEVQLAMDSAVELTKLGQKVRVVSMPSTTEFDKQDAAYKESVLPKGVTKRVAVEAAHADFWYKYIGFDGAVVGMTTFGESAPGGDLLKHFGFTVDNVVKTVQSLG</sequence>
<comment type="cofactor">
    <cofactor evidence="18">
        <name>Mg(2+)</name>
        <dbReference type="ChEBI" id="CHEBI:18420"/>
    </cofactor>
    <cofactor evidence="18">
        <name>Ca(2+)</name>
        <dbReference type="ChEBI" id="CHEBI:29108"/>
    </cofactor>
    <cofactor evidence="18">
        <name>Mn(2+)</name>
        <dbReference type="ChEBI" id="CHEBI:29035"/>
    </cofactor>
    <cofactor evidence="18">
        <name>Co(2+)</name>
        <dbReference type="ChEBI" id="CHEBI:48828"/>
    </cofactor>
    <text evidence="18">Binds 1 Mg(2+) ion per subunit. Can also utilize other divalent metal cations, such as Ca(2+), Mn(2+) and Co(2+).</text>
</comment>
<dbReference type="FunFam" id="3.40.50.920:FF:000003">
    <property type="entry name" value="Transketolase"/>
    <property type="match status" value="1"/>
</dbReference>
<dbReference type="SUPFAM" id="SSF52922">
    <property type="entry name" value="TK C-terminal domain-like"/>
    <property type="match status" value="1"/>
</dbReference>
<feature type="binding site" evidence="15">
    <location>
        <begin position="130"/>
        <end position="132"/>
    </location>
    <ligand>
        <name>thiamine diphosphate</name>
        <dbReference type="ChEBI" id="CHEBI:58937"/>
    </ligand>
</feature>
<evidence type="ECO:0000256" key="13">
    <source>
        <dbReference type="PIRSR" id="PIRSR605478-1"/>
    </source>
</evidence>
<comment type="function">
    <text evidence="18">Catalyzes the transfer of a two-carbon ketol group from a ketose donor to an aldose acceptor, via a covalent intermediate with the cofactor thiamine pyrophosphate.</text>
</comment>
<dbReference type="KEGG" id="sfr:Sfri_0647"/>
<evidence type="ECO:0000256" key="11">
    <source>
        <dbReference type="ARBA" id="ARBA00049473"/>
    </source>
</evidence>
<gene>
    <name evidence="20" type="ordered locus">Sfri_0647</name>
</gene>
<feature type="binding site" evidence="14">
    <location>
        <position position="486"/>
    </location>
    <ligand>
        <name>substrate</name>
    </ligand>
</feature>
<dbReference type="STRING" id="318167.Sfri_0647"/>
<accession>Q087Q8</accession>
<evidence type="ECO:0000256" key="9">
    <source>
        <dbReference type="ARBA" id="ARBA00022842"/>
    </source>
</evidence>
<evidence type="ECO:0000256" key="12">
    <source>
        <dbReference type="NCBIfam" id="TIGR00232"/>
    </source>
</evidence>
<dbReference type="eggNOG" id="COG0021">
    <property type="taxonomic scope" value="Bacteria"/>
</dbReference>
<dbReference type="Pfam" id="PF22613">
    <property type="entry name" value="Transketolase_C_1"/>
    <property type="match status" value="1"/>
</dbReference>
<name>Q087Q8_SHEFN</name>
<evidence type="ECO:0000256" key="16">
    <source>
        <dbReference type="PIRSR" id="PIRSR605478-4"/>
    </source>
</evidence>
<dbReference type="InterPro" id="IPR029061">
    <property type="entry name" value="THDP-binding"/>
</dbReference>
<feature type="binding site" evidence="14">
    <location>
        <position position="402"/>
    </location>
    <ligand>
        <name>substrate</name>
    </ligand>
</feature>
<feature type="domain" description="Transketolase-like pyrimidine-binding" evidence="19">
    <location>
        <begin position="372"/>
        <end position="542"/>
    </location>
</feature>
<dbReference type="Pfam" id="PF02779">
    <property type="entry name" value="Transket_pyr"/>
    <property type="match status" value="1"/>
</dbReference>
<feature type="binding site" evidence="14">
    <location>
        <position position="375"/>
    </location>
    <ligand>
        <name>substrate</name>
    </ligand>
</feature>
<evidence type="ECO:0000256" key="4">
    <source>
        <dbReference type="ARBA" id="ARBA00011738"/>
    </source>
</evidence>
<dbReference type="Gene3D" id="3.40.50.970">
    <property type="match status" value="2"/>
</dbReference>
<comment type="catalytic activity">
    <reaction evidence="11 18">
        <text>D-sedoheptulose 7-phosphate + D-glyceraldehyde 3-phosphate = aldehydo-D-ribose 5-phosphate + D-xylulose 5-phosphate</text>
        <dbReference type="Rhea" id="RHEA:10508"/>
        <dbReference type="ChEBI" id="CHEBI:57483"/>
        <dbReference type="ChEBI" id="CHEBI:57737"/>
        <dbReference type="ChEBI" id="CHEBI:58273"/>
        <dbReference type="ChEBI" id="CHEBI:59776"/>
        <dbReference type="EC" id="2.2.1.1"/>
    </reaction>
</comment>
<feature type="binding site" evidence="16">
    <location>
        <position position="203"/>
    </location>
    <ligand>
        <name>Mg(2+)</name>
        <dbReference type="ChEBI" id="CHEBI:18420"/>
    </ligand>
</feature>
<dbReference type="InterPro" id="IPR005475">
    <property type="entry name" value="Transketolase-like_Pyr-bd"/>
</dbReference>
<evidence type="ECO:0000259" key="19">
    <source>
        <dbReference type="SMART" id="SM00861"/>
    </source>
</evidence>
<proteinExistence type="inferred from homology"/>
<feature type="binding site" evidence="14">
    <location>
        <position position="277"/>
    </location>
    <ligand>
        <name>substrate</name>
    </ligand>
</feature>
<keyword evidence="7 16" id="KW-0479">Metal-binding</keyword>
<feature type="binding site" evidence="15">
    <location>
        <position position="454"/>
    </location>
    <ligand>
        <name>thiamine diphosphate</name>
        <dbReference type="ChEBI" id="CHEBI:58937"/>
    </ligand>
</feature>
<evidence type="ECO:0000256" key="3">
    <source>
        <dbReference type="ARBA" id="ARBA00007131"/>
    </source>
</evidence>
<evidence type="ECO:0000313" key="21">
    <source>
        <dbReference type="Proteomes" id="UP000000684"/>
    </source>
</evidence>
<dbReference type="HOGENOM" id="CLU_009227_0_0_6"/>
<comment type="subunit">
    <text evidence="4 18">Homodimer.</text>
</comment>
<feature type="binding site" evidence="14">
    <location>
        <position position="490"/>
    </location>
    <ligand>
        <name>substrate</name>
    </ligand>
</feature>
<dbReference type="InterPro" id="IPR020826">
    <property type="entry name" value="Transketolase_BS"/>
</dbReference>
<evidence type="ECO:0000256" key="8">
    <source>
        <dbReference type="ARBA" id="ARBA00022837"/>
    </source>
</evidence>
<comment type="similarity">
    <text evidence="3 18">Belongs to the transketolase family.</text>
</comment>
<feature type="active site" description="Proton donor" evidence="13">
    <location>
        <position position="428"/>
    </location>
</feature>
<reference evidence="20 21" key="1">
    <citation type="submission" date="2006-08" db="EMBL/GenBank/DDBJ databases">
        <title>Complete sequence of Shewanella frigidimarina NCIMB 400.</title>
        <authorList>
            <consortium name="US DOE Joint Genome Institute"/>
            <person name="Copeland A."/>
            <person name="Lucas S."/>
            <person name="Lapidus A."/>
            <person name="Barry K."/>
            <person name="Detter J.C."/>
            <person name="Glavina del Rio T."/>
            <person name="Hammon N."/>
            <person name="Israni S."/>
            <person name="Dalin E."/>
            <person name="Tice H."/>
            <person name="Pitluck S."/>
            <person name="Fredrickson J.K."/>
            <person name="Kolker E."/>
            <person name="McCuel L.A."/>
            <person name="DiChristina T."/>
            <person name="Nealson K.H."/>
            <person name="Newman D."/>
            <person name="Tiedje J.M."/>
            <person name="Zhou J."/>
            <person name="Romine M.F."/>
            <person name="Culley D.E."/>
            <person name="Serres M."/>
            <person name="Chertkov O."/>
            <person name="Brettin T."/>
            <person name="Bruce D."/>
            <person name="Han C."/>
            <person name="Tapia R."/>
            <person name="Gilna P."/>
            <person name="Schmutz J."/>
            <person name="Larimer F."/>
            <person name="Land M."/>
            <person name="Hauser L."/>
            <person name="Kyrpides N."/>
            <person name="Mikhailova N."/>
            <person name="Richardson P."/>
        </authorList>
    </citation>
    <scope>NUCLEOTIDE SEQUENCE [LARGE SCALE GENOMIC DNA]</scope>
    <source>
        <strain evidence="20 21">NCIMB 400</strain>
    </source>
</reference>
<dbReference type="GO" id="GO:0046872">
    <property type="term" value="F:metal ion binding"/>
    <property type="evidence" value="ECO:0007669"/>
    <property type="project" value="UniProtKB-KW"/>
</dbReference>
<keyword evidence="9 16" id="KW-0460">Magnesium</keyword>
<dbReference type="FunFam" id="3.40.50.970:FF:000003">
    <property type="entry name" value="Transketolase"/>
    <property type="match status" value="1"/>
</dbReference>
<dbReference type="FunFam" id="3.40.50.970:FF:000004">
    <property type="entry name" value="Transketolase"/>
    <property type="match status" value="1"/>
</dbReference>
<comment type="cofactor">
    <cofactor evidence="2">
        <name>Co(2+)</name>
        <dbReference type="ChEBI" id="CHEBI:48828"/>
    </cofactor>
</comment>
<dbReference type="PROSITE" id="PS00801">
    <property type="entry name" value="TRANSKETOLASE_1"/>
    <property type="match status" value="1"/>
</dbReference>
<evidence type="ECO:0000313" key="20">
    <source>
        <dbReference type="EMBL" id="ABI70507.1"/>
    </source>
</evidence>
<dbReference type="GO" id="GO:0004802">
    <property type="term" value="F:transketolase activity"/>
    <property type="evidence" value="ECO:0007669"/>
    <property type="project" value="UniProtKB-UniRule"/>
</dbReference>
<feature type="site" description="Important for catalytic activity" evidence="17">
    <location>
        <position position="42"/>
    </location>
</feature>
<feature type="site" description="Important for catalytic activity" evidence="17">
    <location>
        <position position="277"/>
    </location>
</feature>
<evidence type="ECO:0000256" key="17">
    <source>
        <dbReference type="PIRSR" id="PIRSR605478-5"/>
    </source>
</evidence>
<dbReference type="EMBL" id="CP000447">
    <property type="protein sequence ID" value="ABI70507.1"/>
    <property type="molecule type" value="Genomic_DNA"/>
</dbReference>
<dbReference type="EC" id="2.2.1.1" evidence="5 12"/>
<protein>
    <recommendedName>
        <fullName evidence="5 12">Transketolase</fullName>
        <ecNumber evidence="5 12">2.2.1.1</ecNumber>
    </recommendedName>
</protein>
<dbReference type="Pfam" id="PF00456">
    <property type="entry name" value="Transketolase_N"/>
    <property type="match status" value="1"/>
</dbReference>
<dbReference type="InterPro" id="IPR005474">
    <property type="entry name" value="Transketolase_N"/>
</dbReference>
<evidence type="ECO:0000256" key="1">
    <source>
        <dbReference type="ARBA" id="ARBA00001913"/>
    </source>
</evidence>
<evidence type="ECO:0000256" key="14">
    <source>
        <dbReference type="PIRSR" id="PIRSR605478-2"/>
    </source>
</evidence>
<dbReference type="InterPro" id="IPR055152">
    <property type="entry name" value="Transketolase-like_C_2"/>
</dbReference>
<dbReference type="GO" id="GO:0005829">
    <property type="term" value="C:cytosol"/>
    <property type="evidence" value="ECO:0007669"/>
    <property type="project" value="TreeGrafter"/>
</dbReference>
<dbReference type="NCBIfam" id="TIGR00232">
    <property type="entry name" value="tktlase_bact"/>
    <property type="match status" value="1"/>
</dbReference>
<dbReference type="SMART" id="SM00861">
    <property type="entry name" value="Transket_pyr"/>
    <property type="match status" value="1"/>
</dbReference>
<dbReference type="InterPro" id="IPR049557">
    <property type="entry name" value="Transketolase_CS"/>
</dbReference>
<evidence type="ECO:0000256" key="2">
    <source>
        <dbReference type="ARBA" id="ARBA00001941"/>
    </source>
</evidence>
<dbReference type="Gene3D" id="3.40.50.920">
    <property type="match status" value="1"/>
</dbReference>
<evidence type="ECO:0000256" key="6">
    <source>
        <dbReference type="ARBA" id="ARBA00022679"/>
    </source>
</evidence>
<feature type="binding site" evidence="16">
    <location>
        <position position="201"/>
    </location>
    <ligand>
        <name>Mg(2+)</name>
        <dbReference type="ChEBI" id="CHEBI:18420"/>
    </ligand>
</feature>
<evidence type="ECO:0000256" key="15">
    <source>
        <dbReference type="PIRSR" id="PIRSR605478-3"/>
    </source>
</evidence>
<feature type="binding site" evidence="15">
    <location>
        <position position="277"/>
    </location>
    <ligand>
        <name>thiamine diphosphate</name>
        <dbReference type="ChEBI" id="CHEBI:58937"/>
    </ligand>
</feature>
<organism evidence="20 21">
    <name type="scientific">Shewanella frigidimarina (strain NCIMB 400)</name>
    <dbReference type="NCBI Taxonomy" id="318167"/>
    <lineage>
        <taxon>Bacteria</taxon>
        <taxon>Pseudomonadati</taxon>
        <taxon>Pseudomonadota</taxon>
        <taxon>Gammaproteobacteria</taxon>
        <taxon>Alteromonadales</taxon>
        <taxon>Shewanellaceae</taxon>
        <taxon>Shewanella</taxon>
    </lineage>
</organism>
<evidence type="ECO:0000256" key="5">
    <source>
        <dbReference type="ARBA" id="ARBA00013152"/>
    </source>
</evidence>
<evidence type="ECO:0000256" key="7">
    <source>
        <dbReference type="ARBA" id="ARBA00022723"/>
    </source>
</evidence>
<feature type="binding site" evidence="15">
    <location>
        <position position="82"/>
    </location>
    <ligand>
        <name>thiamine diphosphate</name>
        <dbReference type="ChEBI" id="CHEBI:58937"/>
    </ligand>
</feature>
<feature type="binding site" evidence="14">
    <location>
        <position position="537"/>
    </location>
    <ligand>
        <name>substrate</name>
    </ligand>
</feature>
<comment type="cofactor">
    <cofactor evidence="15">
        <name>thiamine diphosphate</name>
        <dbReference type="ChEBI" id="CHEBI:58937"/>
    </cofactor>
    <text evidence="15">Binds 1 thiamine pyrophosphate per subunit. During the reaction, the substrate forms a covalent intermediate with the cofactor.</text>
</comment>
<dbReference type="Proteomes" id="UP000000684">
    <property type="component" value="Chromosome"/>
</dbReference>
<dbReference type="AlphaFoldDB" id="Q087Q8"/>
<keyword evidence="21" id="KW-1185">Reference proteome</keyword>
<dbReference type="InterPro" id="IPR033247">
    <property type="entry name" value="Transketolase_fam"/>
</dbReference>
<dbReference type="CDD" id="cd07033">
    <property type="entry name" value="TPP_PYR_DXS_TK_like"/>
    <property type="match status" value="1"/>
</dbReference>
<keyword evidence="8 18" id="KW-0106">Calcium</keyword>
<dbReference type="PANTHER" id="PTHR43522:SF2">
    <property type="entry name" value="TRANSKETOLASE 1-RELATED"/>
    <property type="match status" value="1"/>
</dbReference>
<evidence type="ECO:0000256" key="18">
    <source>
        <dbReference type="RuleBase" id="RU004996"/>
    </source>
</evidence>
<dbReference type="PANTHER" id="PTHR43522">
    <property type="entry name" value="TRANSKETOLASE"/>
    <property type="match status" value="1"/>
</dbReference>
<dbReference type="InterPro" id="IPR009014">
    <property type="entry name" value="Transketo_C/PFOR_II"/>
</dbReference>
<feature type="binding site" evidence="15">
    <location>
        <position position="201"/>
    </location>
    <ligand>
        <name>thiamine diphosphate</name>
        <dbReference type="ChEBI" id="CHEBI:58937"/>
    </ligand>
</feature>
<evidence type="ECO:0000256" key="10">
    <source>
        <dbReference type="ARBA" id="ARBA00023052"/>
    </source>
</evidence>
<keyword evidence="10 15" id="KW-0786">Thiamine pyrophosphate</keyword>
<feature type="binding site" evidence="15">
    <location>
        <position position="172"/>
    </location>
    <ligand>
        <name>thiamine diphosphate</name>
        <dbReference type="ChEBI" id="CHEBI:58937"/>
    </ligand>
</feature>
<dbReference type="PROSITE" id="PS00802">
    <property type="entry name" value="TRANSKETOLASE_2"/>
    <property type="match status" value="1"/>
</dbReference>
<comment type="cofactor">
    <cofactor evidence="16">
        <name>Mg(2+)</name>
        <dbReference type="ChEBI" id="CHEBI:18420"/>
    </cofactor>
    <text evidence="16">Binds 1 Mg(2+) ion per subunit. Can also utilize other divalent metal cations, such as Ca(2+), Mn(2+) and Co(2+).</text>
</comment>
<comment type="cofactor">
    <cofactor evidence="1">
        <name>Ca(2+)</name>
        <dbReference type="ChEBI" id="CHEBI:29108"/>
    </cofactor>
</comment>
<keyword evidence="6 18" id="KW-0808">Transferase</keyword>
<feature type="binding site" evidence="14">
    <location>
        <position position="42"/>
    </location>
    <ligand>
        <name>substrate</name>
    </ligand>
</feature>
<dbReference type="CDD" id="cd02012">
    <property type="entry name" value="TPP_TK"/>
    <property type="match status" value="1"/>
</dbReference>
<feature type="binding site" evidence="16">
    <location>
        <position position="171"/>
    </location>
    <ligand>
        <name>Mg(2+)</name>
        <dbReference type="ChEBI" id="CHEBI:18420"/>
    </ligand>
</feature>
<dbReference type="GO" id="GO:0009052">
    <property type="term" value="P:pentose-phosphate shunt, non-oxidative branch"/>
    <property type="evidence" value="ECO:0007669"/>
    <property type="project" value="UniProtKB-ARBA"/>
</dbReference>